<keyword evidence="8" id="KW-0539">Nucleus</keyword>
<dbReference type="Gene3D" id="3.30.870.10">
    <property type="entry name" value="Endonuclease Chain A"/>
    <property type="match status" value="2"/>
</dbReference>
<evidence type="ECO:0000256" key="2">
    <source>
        <dbReference type="ARBA" id="ARBA00010205"/>
    </source>
</evidence>
<evidence type="ECO:0000256" key="3">
    <source>
        <dbReference type="ARBA" id="ARBA00022722"/>
    </source>
</evidence>
<keyword evidence="13" id="KW-1185">Reference proteome</keyword>
<dbReference type="InterPro" id="IPR010347">
    <property type="entry name" value="Tdp1"/>
</dbReference>
<dbReference type="OMA" id="FPPMDGQ"/>
<dbReference type="Proteomes" id="UP000184267">
    <property type="component" value="Unassembled WGS sequence"/>
</dbReference>
<keyword evidence="7" id="KW-0234">DNA repair</keyword>
<feature type="compositionally biased region" description="Basic and acidic residues" evidence="11">
    <location>
        <begin position="91"/>
        <end position="110"/>
    </location>
</feature>
<gene>
    <name evidence="12" type="ORF">TRAPUB_13782</name>
</gene>
<dbReference type="GO" id="GO:0003690">
    <property type="term" value="F:double-stranded DNA binding"/>
    <property type="evidence" value="ECO:0007669"/>
    <property type="project" value="TreeGrafter"/>
</dbReference>
<dbReference type="Pfam" id="PF02809">
    <property type="entry name" value="UIM"/>
    <property type="match status" value="2"/>
</dbReference>
<keyword evidence="5" id="KW-0378">Hydrolase</keyword>
<dbReference type="GO" id="GO:0003697">
    <property type="term" value="F:single-stranded DNA binding"/>
    <property type="evidence" value="ECO:0007669"/>
    <property type="project" value="TreeGrafter"/>
</dbReference>
<evidence type="ECO:0000256" key="9">
    <source>
        <dbReference type="PIRSR" id="PIRSR610347-1"/>
    </source>
</evidence>
<dbReference type="GO" id="GO:0006281">
    <property type="term" value="P:DNA repair"/>
    <property type="evidence" value="ECO:0007669"/>
    <property type="project" value="UniProtKB-KW"/>
</dbReference>
<dbReference type="GO" id="GO:0017005">
    <property type="term" value="F:3'-tyrosyl-DNA phosphodiesterase activity"/>
    <property type="evidence" value="ECO:0007669"/>
    <property type="project" value="TreeGrafter"/>
</dbReference>
<keyword evidence="6" id="KW-0269">Exonuclease</keyword>
<dbReference type="AlphaFoldDB" id="A0A1M2VQ71"/>
<accession>A0A1M2VQ71</accession>
<evidence type="ECO:0000256" key="5">
    <source>
        <dbReference type="ARBA" id="ARBA00022801"/>
    </source>
</evidence>
<dbReference type="SMART" id="SM00726">
    <property type="entry name" value="UIM"/>
    <property type="match status" value="2"/>
</dbReference>
<evidence type="ECO:0000256" key="4">
    <source>
        <dbReference type="ARBA" id="ARBA00022763"/>
    </source>
</evidence>
<dbReference type="Gene3D" id="6.10.140.100">
    <property type="match status" value="1"/>
</dbReference>
<comment type="subcellular location">
    <subcellularLocation>
        <location evidence="1">Nucleus</location>
    </subcellularLocation>
</comment>
<dbReference type="PANTHER" id="PTHR12415:SF0">
    <property type="entry name" value="TYROSYL-DNA PHOSPHODIESTERASE 1"/>
    <property type="match status" value="1"/>
</dbReference>
<feature type="active site" description="Nucleophile" evidence="9">
    <location>
        <position position="280"/>
    </location>
</feature>
<evidence type="ECO:0000256" key="1">
    <source>
        <dbReference type="ARBA" id="ARBA00004123"/>
    </source>
</evidence>
<evidence type="ECO:0000256" key="11">
    <source>
        <dbReference type="SAM" id="MobiDB-lite"/>
    </source>
</evidence>
<protein>
    <submittedName>
        <fullName evidence="12">Tyrosyl-DNA phosphodiesterase 1</fullName>
    </submittedName>
</protein>
<comment type="similarity">
    <text evidence="2">Belongs to the tyrosyl-DNA phosphodiesterase family.</text>
</comment>
<feature type="region of interest" description="Disordered" evidence="11">
    <location>
        <begin position="556"/>
        <end position="577"/>
    </location>
</feature>
<evidence type="ECO:0000256" key="7">
    <source>
        <dbReference type="ARBA" id="ARBA00023204"/>
    </source>
</evidence>
<dbReference type="CDD" id="cd09122">
    <property type="entry name" value="PLDc_Tdp1_1"/>
    <property type="match status" value="1"/>
</dbReference>
<evidence type="ECO:0000256" key="6">
    <source>
        <dbReference type="ARBA" id="ARBA00022839"/>
    </source>
</evidence>
<dbReference type="PROSITE" id="PS50330">
    <property type="entry name" value="UIM"/>
    <property type="match status" value="1"/>
</dbReference>
<organism evidence="12 13">
    <name type="scientific">Trametes pubescens</name>
    <name type="common">White-rot fungus</name>
    <dbReference type="NCBI Taxonomy" id="154538"/>
    <lineage>
        <taxon>Eukaryota</taxon>
        <taxon>Fungi</taxon>
        <taxon>Dikarya</taxon>
        <taxon>Basidiomycota</taxon>
        <taxon>Agaricomycotina</taxon>
        <taxon>Agaricomycetes</taxon>
        <taxon>Polyporales</taxon>
        <taxon>Polyporaceae</taxon>
        <taxon>Trametes</taxon>
    </lineage>
</organism>
<proteinExistence type="inferred from homology"/>
<feature type="region of interest" description="Disordered" evidence="11">
    <location>
        <begin position="55"/>
        <end position="178"/>
    </location>
</feature>
<comment type="caution">
    <text evidence="12">The sequence shown here is derived from an EMBL/GenBank/DDBJ whole genome shotgun (WGS) entry which is preliminary data.</text>
</comment>
<reference evidence="12 13" key="1">
    <citation type="submission" date="2016-10" db="EMBL/GenBank/DDBJ databases">
        <title>Genome sequence of the basidiomycete white-rot fungus Trametes pubescens.</title>
        <authorList>
            <person name="Makela M.R."/>
            <person name="Granchi Z."/>
            <person name="Peng M."/>
            <person name="De Vries R.P."/>
            <person name="Grigoriev I."/>
            <person name="Riley R."/>
            <person name="Hilden K."/>
        </authorList>
    </citation>
    <scope>NUCLEOTIDE SEQUENCE [LARGE SCALE GENOMIC DNA]</scope>
    <source>
        <strain evidence="12 13">FBCC735</strain>
    </source>
</reference>
<dbReference type="OrthoDB" id="47785at2759"/>
<dbReference type="InterPro" id="IPR003903">
    <property type="entry name" value="UIM_dom"/>
</dbReference>
<keyword evidence="3" id="KW-0540">Nuclease</keyword>
<dbReference type="GO" id="GO:0005634">
    <property type="term" value="C:nucleus"/>
    <property type="evidence" value="ECO:0007669"/>
    <property type="project" value="UniProtKB-SubCell"/>
</dbReference>
<evidence type="ECO:0000313" key="13">
    <source>
        <dbReference type="Proteomes" id="UP000184267"/>
    </source>
</evidence>
<evidence type="ECO:0000313" key="12">
    <source>
        <dbReference type="EMBL" id="OJT09751.1"/>
    </source>
</evidence>
<keyword evidence="4" id="KW-0227">DNA damage</keyword>
<feature type="active site" description="Proton donor/acceptor" evidence="9">
    <location>
        <position position="542"/>
    </location>
</feature>
<feature type="binding site" evidence="10">
    <location>
        <position position="282"/>
    </location>
    <ligand>
        <name>substrate</name>
    </ligand>
</feature>
<evidence type="ECO:0000256" key="8">
    <source>
        <dbReference type="ARBA" id="ARBA00023242"/>
    </source>
</evidence>
<dbReference type="GO" id="GO:0004527">
    <property type="term" value="F:exonuclease activity"/>
    <property type="evidence" value="ECO:0007669"/>
    <property type="project" value="UniProtKB-KW"/>
</dbReference>
<feature type="compositionally biased region" description="Low complexity" evidence="11">
    <location>
        <begin position="151"/>
        <end position="165"/>
    </location>
</feature>
<name>A0A1M2VQ71_TRAPU</name>
<dbReference type="Pfam" id="PF06087">
    <property type="entry name" value="Tyr-DNA_phospho"/>
    <property type="match status" value="1"/>
</dbReference>
<feature type="binding site" evidence="10">
    <location>
        <position position="544"/>
    </location>
    <ligand>
        <name>substrate</name>
    </ligand>
</feature>
<dbReference type="PANTHER" id="PTHR12415">
    <property type="entry name" value="TYROSYL-DNA PHOSPHODIESTERASE 1"/>
    <property type="match status" value="1"/>
</dbReference>
<evidence type="ECO:0000256" key="10">
    <source>
        <dbReference type="PIRSR" id="PIRSR610347-2"/>
    </source>
</evidence>
<dbReference type="STRING" id="154538.A0A1M2VQ71"/>
<dbReference type="CDD" id="cd09123">
    <property type="entry name" value="PLDc_Tdp1_2"/>
    <property type="match status" value="1"/>
</dbReference>
<dbReference type="SUPFAM" id="SSF56024">
    <property type="entry name" value="Phospholipase D/nuclease"/>
    <property type="match status" value="2"/>
</dbReference>
<feature type="compositionally biased region" description="Low complexity" evidence="11">
    <location>
        <begin position="61"/>
        <end position="77"/>
    </location>
</feature>
<sequence>MDNSMDDDIARAIALSLQESNSRSTTAPHEVIDLATDDEDDEDARFQAELQRAIEASKQGTHATAATAPQPTMPAGTHTFPSSSTAPVLSDRAKMEQERIARLKRLHPDIDPGVNRAADGSDDEVDGGQQPRDAKRQRISSSRVGARRANVSAPVSSSTPAPASTYRGAGQGAASSSGAASRNLYFDGELRQTANKHVDPQRDRRPVFRLTDILAPKEDIEFAIVSAFCWSYQWMYGMFSPDTPVIAVDHDPRGNATIKAILPNWIRTTPFLRNGFGCMHMKFMLLFYKDGRLRVVVSTANLVEYDWRDIENSVWVQDIPKRPSPVNHPANTEDFASAMVRVLHALNVAPALINMLRNDHPNLPLQRLEDLRSHWDFSRVKAALVPSIAGKHEGWPKVILTGHTRLMKALLDMEAIVPKEKELALECQVRPIDAAPLTLVGLTYVQGSSIGNYSTTWVNEFFISARGESTQSWLETPRTRRAKAPYPAIKILFPTAQYVRDSVLGESGGGTMFCRRKQWEGANFPRQLFHQTRSKRGRVLMHSKMILGTFKDKTGTLDNRQRASTASNSERDGNEDAGSAKLAGWAYVGSHNFTPSAWGTLSGSGFNPVLNINNYELGVVIPLHSQEEVDRVTCWERPPQKYVAGRDEPWAMSAQTFGRVDKSSLDSKEAGSSIYVRDRFGFGVGDEPGKANRKRPIVSE</sequence>
<dbReference type="EMBL" id="MNAD01000881">
    <property type="protein sequence ID" value="OJT09751.1"/>
    <property type="molecule type" value="Genomic_DNA"/>
</dbReference>